<dbReference type="NCBIfam" id="NF008935">
    <property type="entry name" value="PRK12292.1-1"/>
    <property type="match status" value="1"/>
</dbReference>
<dbReference type="PANTHER" id="PTHR43707:SF1">
    <property type="entry name" value="HISTIDINE--TRNA LIGASE, MITOCHONDRIAL-RELATED"/>
    <property type="match status" value="1"/>
</dbReference>
<dbReference type="PIRSF" id="PIRSF001549">
    <property type="entry name" value="His-tRNA_synth"/>
    <property type="match status" value="1"/>
</dbReference>
<comment type="caution">
    <text evidence="10">The sequence shown here is derived from an EMBL/GenBank/DDBJ whole genome shotgun (WGS) entry which is preliminary data.</text>
</comment>
<dbReference type="Pfam" id="PF13393">
    <property type="entry name" value="tRNA-synt_His"/>
    <property type="match status" value="1"/>
</dbReference>
<organism evidence="10 11">
    <name type="scientific">Paraperlucidibaca wandonensis</name>
    <dbReference type="NCBI Taxonomy" id="1268273"/>
    <lineage>
        <taxon>Bacteria</taxon>
        <taxon>Pseudomonadati</taxon>
        <taxon>Pseudomonadota</taxon>
        <taxon>Gammaproteobacteria</taxon>
        <taxon>Moraxellales</taxon>
        <taxon>Moraxellaceae</taxon>
        <taxon>Paraperlucidibaca</taxon>
    </lineage>
</organism>
<comment type="subcellular location">
    <subcellularLocation>
        <location evidence="1 8">Cytoplasm</location>
    </subcellularLocation>
</comment>
<evidence type="ECO:0000256" key="3">
    <source>
        <dbReference type="ARBA" id="ARBA00005539"/>
    </source>
</evidence>
<dbReference type="SUPFAM" id="SSF55681">
    <property type="entry name" value="Class II aaRS and biotin synthetases"/>
    <property type="match status" value="1"/>
</dbReference>
<name>A0ABW3HGV7_9GAMM</name>
<keyword evidence="8" id="KW-0028">Amino-acid biosynthesis</keyword>
<evidence type="ECO:0000256" key="8">
    <source>
        <dbReference type="HAMAP-Rule" id="MF_00125"/>
    </source>
</evidence>
<gene>
    <name evidence="8" type="primary">hisZ</name>
    <name evidence="10" type="ORF">ACFQ0F_08785</name>
</gene>
<proteinExistence type="inferred from homology"/>
<dbReference type="EMBL" id="JBHTIT010000001">
    <property type="protein sequence ID" value="MFD0950479.1"/>
    <property type="molecule type" value="Genomic_DNA"/>
</dbReference>
<evidence type="ECO:0000256" key="4">
    <source>
        <dbReference type="ARBA" id="ARBA00011496"/>
    </source>
</evidence>
<evidence type="ECO:0000313" key="10">
    <source>
        <dbReference type="EMBL" id="MFD0950479.1"/>
    </source>
</evidence>
<keyword evidence="8" id="KW-0368">Histidine biosynthesis</keyword>
<protein>
    <recommendedName>
        <fullName evidence="5 8">ATP phosphoribosyltransferase regulatory subunit</fullName>
    </recommendedName>
</protein>
<dbReference type="PANTHER" id="PTHR43707">
    <property type="entry name" value="HISTIDYL-TRNA SYNTHETASE"/>
    <property type="match status" value="1"/>
</dbReference>
<dbReference type="RefSeq" id="WP_379071219.1">
    <property type="nucleotide sequence ID" value="NZ_JBHTIT010000001.1"/>
</dbReference>
<feature type="domain" description="Class II Histidinyl-tRNA synthetase (HisRS)-like catalytic core" evidence="9">
    <location>
        <begin position="13"/>
        <end position="322"/>
    </location>
</feature>
<keyword evidence="6 8" id="KW-0963">Cytoplasm</keyword>
<evidence type="ECO:0000256" key="1">
    <source>
        <dbReference type="ARBA" id="ARBA00004496"/>
    </source>
</evidence>
<dbReference type="NCBIfam" id="TIGR00443">
    <property type="entry name" value="hisZ_biosyn_reg"/>
    <property type="match status" value="1"/>
</dbReference>
<evidence type="ECO:0000256" key="7">
    <source>
        <dbReference type="ARBA" id="ARBA00025246"/>
    </source>
</evidence>
<dbReference type="InterPro" id="IPR045864">
    <property type="entry name" value="aa-tRNA-synth_II/BPL/LPL"/>
</dbReference>
<comment type="similarity">
    <text evidence="3 8">Belongs to the class-II aminoacyl-tRNA synthetase family. HisZ subfamily.</text>
</comment>
<dbReference type="CDD" id="cd00773">
    <property type="entry name" value="HisRS-like_core"/>
    <property type="match status" value="1"/>
</dbReference>
<evidence type="ECO:0000256" key="6">
    <source>
        <dbReference type="ARBA" id="ARBA00022490"/>
    </source>
</evidence>
<evidence type="ECO:0000259" key="9">
    <source>
        <dbReference type="Pfam" id="PF13393"/>
    </source>
</evidence>
<comment type="miscellaneous">
    <text evidence="8">This function is generally fulfilled by the C-terminal part of HisG, which is missing in some bacteria such as this one.</text>
</comment>
<dbReference type="Proteomes" id="UP001597044">
    <property type="component" value="Unassembled WGS sequence"/>
</dbReference>
<accession>A0ABW3HGV7</accession>
<dbReference type="NCBIfam" id="NF009086">
    <property type="entry name" value="PRK12421.1"/>
    <property type="match status" value="1"/>
</dbReference>
<evidence type="ECO:0000313" key="11">
    <source>
        <dbReference type="Proteomes" id="UP001597044"/>
    </source>
</evidence>
<dbReference type="InterPro" id="IPR004516">
    <property type="entry name" value="HisRS/HisZ"/>
</dbReference>
<reference evidence="11" key="1">
    <citation type="journal article" date="2019" name="Int. J. Syst. Evol. Microbiol.">
        <title>The Global Catalogue of Microorganisms (GCM) 10K type strain sequencing project: providing services to taxonomists for standard genome sequencing and annotation.</title>
        <authorList>
            <consortium name="The Broad Institute Genomics Platform"/>
            <consortium name="The Broad Institute Genome Sequencing Center for Infectious Disease"/>
            <person name="Wu L."/>
            <person name="Ma J."/>
        </authorList>
    </citation>
    <scope>NUCLEOTIDE SEQUENCE [LARGE SCALE GENOMIC DNA]</scope>
    <source>
        <strain evidence="11">CCUG 63419</strain>
    </source>
</reference>
<dbReference type="GO" id="GO:0016757">
    <property type="term" value="F:glycosyltransferase activity"/>
    <property type="evidence" value="ECO:0007669"/>
    <property type="project" value="UniProtKB-KW"/>
</dbReference>
<dbReference type="HAMAP" id="MF_00125">
    <property type="entry name" value="HisZ"/>
    <property type="match status" value="1"/>
</dbReference>
<keyword evidence="11" id="KW-1185">Reference proteome</keyword>
<comment type="function">
    <text evidence="7 8">Required for the first step of histidine biosynthesis. May allow the feedback regulation of ATP phosphoribosyltransferase activity by histidine.</text>
</comment>
<comment type="pathway">
    <text evidence="2 8">Amino-acid biosynthesis; L-histidine biosynthesis; L-histidine from 5-phospho-alpha-D-ribose 1-diphosphate: step 1/9.</text>
</comment>
<dbReference type="InterPro" id="IPR004517">
    <property type="entry name" value="HisZ"/>
</dbReference>
<comment type="subunit">
    <text evidence="4 8">Heteromultimer composed of HisG and HisZ subunits.</text>
</comment>
<dbReference type="InterPro" id="IPR041715">
    <property type="entry name" value="HisRS-like_core"/>
</dbReference>
<keyword evidence="10" id="KW-0808">Transferase</keyword>
<evidence type="ECO:0000256" key="5">
    <source>
        <dbReference type="ARBA" id="ARBA00020397"/>
    </source>
</evidence>
<sequence length="394" mass="42160">MVKPVDAWLLPDGVADVLPVEAARLESLRRQLLDHFARWGYALVLPPLMEYLESLLSGSGRDLADLTFKITDQLSGRMMGVRADTTPQVARLDAHCLRSEGPARYCYAGTVLHTRPMGIAASRCPVQIGAELYGHAGVESDIEIIRLTLDALHIAGARELHLDLGHVGVFRALAAAAELDCVTEASLRDMLSRKSLPEWHEAIPARVGAAHQAALLPLPSLAGDVSVLAEAKVLWPDAPAAVSQALADVQAVVTAIQQSHPNVVLTLDLGDVRGYHYHTGLVFSVYAPGHAREVAKGGRYDHVGEAFGRARAATGFSADLKQWLDFSNATAATQGILAPAGDDADLRAAMIQARAHGQRVVQQLPGALLSAVEAGCDREFFYADACWQVRAVAS</sequence>
<dbReference type="Gene3D" id="3.30.930.10">
    <property type="entry name" value="Bira Bifunctional Protein, Domain 2"/>
    <property type="match status" value="1"/>
</dbReference>
<keyword evidence="10" id="KW-0328">Glycosyltransferase</keyword>
<evidence type="ECO:0000256" key="2">
    <source>
        <dbReference type="ARBA" id="ARBA00004667"/>
    </source>
</evidence>